<keyword evidence="2" id="KW-1185">Reference proteome</keyword>
<evidence type="ECO:0000313" key="1">
    <source>
        <dbReference type="EMBL" id="MBR7678883.1"/>
    </source>
</evidence>
<dbReference type="AlphaFoldDB" id="A0A8T4J726"/>
<name>A0A8T4J726_9ACTN</name>
<protein>
    <submittedName>
        <fullName evidence="1">Uncharacterized protein</fullName>
    </submittedName>
</protein>
<dbReference type="Gene3D" id="3.90.1570.50">
    <property type="match status" value="1"/>
</dbReference>
<organism evidence="1 2">
    <name type="scientific">Streptomyces daliensis</name>
    <dbReference type="NCBI Taxonomy" id="299421"/>
    <lineage>
        <taxon>Bacteria</taxon>
        <taxon>Bacillati</taxon>
        <taxon>Actinomycetota</taxon>
        <taxon>Actinomycetes</taxon>
        <taxon>Kitasatosporales</taxon>
        <taxon>Streptomycetaceae</taxon>
        <taxon>Streptomyces</taxon>
    </lineage>
</organism>
<gene>
    <name evidence="1" type="ORF">KDA82_39260</name>
</gene>
<evidence type="ECO:0000313" key="2">
    <source>
        <dbReference type="Proteomes" id="UP000675554"/>
    </source>
</evidence>
<comment type="caution">
    <text evidence="1">The sequence shown here is derived from an EMBL/GenBank/DDBJ whole genome shotgun (WGS) entry which is preliminary data.</text>
</comment>
<reference evidence="1" key="1">
    <citation type="submission" date="2021-04" db="EMBL/GenBank/DDBJ databases">
        <title>Sequencing of actinobacteria type strains.</title>
        <authorList>
            <person name="Nguyen G.-S."/>
            <person name="Wentzel A."/>
        </authorList>
    </citation>
    <scope>NUCLEOTIDE SEQUENCE</scope>
    <source>
        <strain evidence="1">DSM 42095</strain>
    </source>
</reference>
<dbReference type="Proteomes" id="UP000675554">
    <property type="component" value="Unassembled WGS sequence"/>
</dbReference>
<sequence length="74" mass="8058">MLRKGFSYAQIGRPAAKFGAMMAFPPANPNLTEVVEAAGSVRLRILRQVRFDTKTNESIDVVLIANGLPVVTLE</sequence>
<accession>A0A8T4J726</accession>
<proteinExistence type="predicted"/>
<feature type="non-terminal residue" evidence="1">
    <location>
        <position position="74"/>
    </location>
</feature>
<dbReference type="EMBL" id="JAGSMN010001970">
    <property type="protein sequence ID" value="MBR7678883.1"/>
    <property type="molecule type" value="Genomic_DNA"/>
</dbReference>